<feature type="compositionally biased region" description="Basic and acidic residues" evidence="4">
    <location>
        <begin position="223"/>
        <end position="237"/>
    </location>
</feature>
<dbReference type="InterPro" id="IPR045058">
    <property type="entry name" value="GIMA/IAN/Toc"/>
</dbReference>
<comment type="similarity">
    <text evidence="1">Belongs to the TRAFAC class TrmE-Era-EngA-EngB-Septin-like GTPase superfamily. AIG1/Toc34/Toc159-like paraseptin GTPase family. IAN subfamily.</text>
</comment>
<dbReference type="Pfam" id="PF04548">
    <property type="entry name" value="AIG1"/>
    <property type="match status" value="1"/>
</dbReference>
<feature type="compositionally biased region" description="Basic and acidic residues" evidence="4">
    <location>
        <begin position="243"/>
        <end position="253"/>
    </location>
</feature>
<dbReference type="PROSITE" id="PS51720">
    <property type="entry name" value="G_AIG1"/>
    <property type="match status" value="1"/>
</dbReference>
<evidence type="ECO:0000313" key="7">
    <source>
        <dbReference type="Proteomes" id="UP001347796"/>
    </source>
</evidence>
<protein>
    <recommendedName>
        <fullName evidence="5">AIG1-type G domain-containing protein</fullName>
    </recommendedName>
</protein>
<gene>
    <name evidence="6" type="ORF">SNE40_006178</name>
</gene>
<evidence type="ECO:0000256" key="2">
    <source>
        <dbReference type="ARBA" id="ARBA00022741"/>
    </source>
</evidence>
<dbReference type="EMBL" id="JAZGQO010000005">
    <property type="protein sequence ID" value="KAK6186921.1"/>
    <property type="molecule type" value="Genomic_DNA"/>
</dbReference>
<proteinExistence type="inferred from homology"/>
<keyword evidence="3" id="KW-0342">GTP-binding</keyword>
<reference evidence="6 7" key="1">
    <citation type="submission" date="2024-01" db="EMBL/GenBank/DDBJ databases">
        <title>The genome of the rayed Mediterranean limpet Patella caerulea (Linnaeus, 1758).</title>
        <authorList>
            <person name="Anh-Thu Weber A."/>
            <person name="Halstead-Nussloch G."/>
        </authorList>
    </citation>
    <scope>NUCLEOTIDE SEQUENCE [LARGE SCALE GENOMIC DNA]</scope>
    <source>
        <strain evidence="6">AATW-2023a</strain>
        <tissue evidence="6">Whole specimen</tissue>
    </source>
</reference>
<evidence type="ECO:0000313" key="6">
    <source>
        <dbReference type="EMBL" id="KAK6186921.1"/>
    </source>
</evidence>
<name>A0AAN8K0H4_PATCE</name>
<dbReference type="Gene3D" id="3.40.50.300">
    <property type="entry name" value="P-loop containing nucleotide triphosphate hydrolases"/>
    <property type="match status" value="1"/>
</dbReference>
<dbReference type="FunFam" id="3.40.50.300:FF:000366">
    <property type="entry name" value="GTPase, IMAP family member 2"/>
    <property type="match status" value="1"/>
</dbReference>
<dbReference type="SUPFAM" id="SSF52540">
    <property type="entry name" value="P-loop containing nucleoside triphosphate hydrolases"/>
    <property type="match status" value="1"/>
</dbReference>
<dbReference type="AlphaFoldDB" id="A0AAN8K0H4"/>
<dbReference type="GO" id="GO:0005525">
    <property type="term" value="F:GTP binding"/>
    <property type="evidence" value="ECO:0007669"/>
    <property type="project" value="UniProtKB-KW"/>
</dbReference>
<evidence type="ECO:0000256" key="3">
    <source>
        <dbReference type="ARBA" id="ARBA00023134"/>
    </source>
</evidence>
<dbReference type="PANTHER" id="PTHR10903:SF170">
    <property type="entry name" value="GTPASE IMAP FAMILY MEMBER 7"/>
    <property type="match status" value="1"/>
</dbReference>
<feature type="domain" description="AIG1-type G" evidence="5">
    <location>
        <begin position="1"/>
        <end position="201"/>
    </location>
</feature>
<dbReference type="InterPro" id="IPR006703">
    <property type="entry name" value="G_AIG1"/>
</dbReference>
<feature type="region of interest" description="Disordered" evidence="4">
    <location>
        <begin position="223"/>
        <end position="253"/>
    </location>
</feature>
<keyword evidence="7" id="KW-1185">Reference proteome</keyword>
<accession>A0AAN8K0H4</accession>
<keyword evidence="2" id="KW-0547">Nucleotide-binding</keyword>
<evidence type="ECO:0000256" key="4">
    <source>
        <dbReference type="SAM" id="MobiDB-lite"/>
    </source>
</evidence>
<sequence length="312" mass="35176">MVMVGKTGAGKSALGNSLLRRHHFASSTIARSVTSKCKFAQGSLRDGTQLCIVDTPGLFDTRKTNEENTMEIARCIGLSSPGPHVFLFVLSISRFTKEELDTVNHLVAVFGEDVINHVVIVFTGKESLMFEKLTLADYLETAPSELSELVHQCRSRCATINNRADDAELQADVDGIINIVRRTIHENGGSYYTGEMYRAAEEALNEKMRLIDEEKHRRERELQKRHEELEQREREIEASASRRTQEHEDEKQRLEAELEALKNTDTRQEVRKEVESSDSIVKLIIKTLGDVLSVVLAKAASAVIKKKLLIRE</sequence>
<evidence type="ECO:0000259" key="5">
    <source>
        <dbReference type="PROSITE" id="PS51720"/>
    </source>
</evidence>
<dbReference type="Proteomes" id="UP001347796">
    <property type="component" value="Unassembled WGS sequence"/>
</dbReference>
<comment type="caution">
    <text evidence="6">The sequence shown here is derived from an EMBL/GenBank/DDBJ whole genome shotgun (WGS) entry which is preliminary data.</text>
</comment>
<organism evidence="6 7">
    <name type="scientific">Patella caerulea</name>
    <name type="common">Rayed Mediterranean limpet</name>
    <dbReference type="NCBI Taxonomy" id="87958"/>
    <lineage>
        <taxon>Eukaryota</taxon>
        <taxon>Metazoa</taxon>
        <taxon>Spiralia</taxon>
        <taxon>Lophotrochozoa</taxon>
        <taxon>Mollusca</taxon>
        <taxon>Gastropoda</taxon>
        <taxon>Patellogastropoda</taxon>
        <taxon>Patelloidea</taxon>
        <taxon>Patellidae</taxon>
        <taxon>Patella</taxon>
    </lineage>
</organism>
<dbReference type="InterPro" id="IPR027417">
    <property type="entry name" value="P-loop_NTPase"/>
</dbReference>
<dbReference type="PANTHER" id="PTHR10903">
    <property type="entry name" value="GTPASE, IMAP FAMILY MEMBER-RELATED"/>
    <property type="match status" value="1"/>
</dbReference>
<evidence type="ECO:0000256" key="1">
    <source>
        <dbReference type="ARBA" id="ARBA00008535"/>
    </source>
</evidence>